<proteinExistence type="inferred from homology"/>
<evidence type="ECO:0000313" key="3">
    <source>
        <dbReference type="Proteomes" id="UP000730618"/>
    </source>
</evidence>
<comment type="caution">
    <text evidence="2">The sequence shown here is derived from an EMBL/GenBank/DDBJ whole genome shotgun (WGS) entry which is preliminary data.</text>
</comment>
<dbReference type="GO" id="GO:0004340">
    <property type="term" value="F:glucokinase activity"/>
    <property type="evidence" value="ECO:0007669"/>
    <property type="project" value="UniProtKB-EC"/>
</dbReference>
<comment type="similarity">
    <text evidence="1">Belongs to the ROK (NagC/XylR) family.</text>
</comment>
<keyword evidence="2" id="KW-0808">Transferase</keyword>
<organism evidence="2 3">
    <name type="scientific">Paenibacillus allorhizosphaerae</name>
    <dbReference type="NCBI Taxonomy" id="2849866"/>
    <lineage>
        <taxon>Bacteria</taxon>
        <taxon>Bacillati</taxon>
        <taxon>Bacillota</taxon>
        <taxon>Bacilli</taxon>
        <taxon>Bacillales</taxon>
        <taxon>Paenibacillaceae</taxon>
        <taxon>Paenibacillus</taxon>
    </lineage>
</organism>
<dbReference type="PANTHER" id="PTHR18964">
    <property type="entry name" value="ROK (REPRESSOR, ORF, KINASE) FAMILY"/>
    <property type="match status" value="1"/>
</dbReference>
<gene>
    <name evidence="2" type="primary">glcK_3</name>
    <name evidence="2" type="ORF">PAECIP111802_06654</name>
</gene>
<name>A0ABM8VSZ6_9BACL</name>
<evidence type="ECO:0000256" key="1">
    <source>
        <dbReference type="ARBA" id="ARBA00006479"/>
    </source>
</evidence>
<dbReference type="InterPro" id="IPR000600">
    <property type="entry name" value="ROK"/>
</dbReference>
<dbReference type="RefSeq" id="WP_218102831.1">
    <property type="nucleotide sequence ID" value="NZ_CAJVCE010000034.1"/>
</dbReference>
<dbReference type="EC" id="2.7.1.2" evidence="2"/>
<protein>
    <submittedName>
        <fullName evidence="2">Glucokinase</fullName>
        <ecNumber evidence="2">2.7.1.2</ecNumber>
    </submittedName>
</protein>
<reference evidence="2 3" key="1">
    <citation type="submission" date="2021-06" db="EMBL/GenBank/DDBJ databases">
        <authorList>
            <person name="Criscuolo A."/>
        </authorList>
    </citation>
    <scope>NUCLEOTIDE SEQUENCE [LARGE SCALE GENOMIC DNA]</scope>
    <source>
        <strain evidence="3">CIP 111802</strain>
    </source>
</reference>
<dbReference type="CDD" id="cd24068">
    <property type="entry name" value="ASKHA_NBD_ROK_FnNanK-like"/>
    <property type="match status" value="1"/>
</dbReference>
<sequence>MMNVIGIDIGGTSVKGIVCDREGRSLAETKRPTDAKAGREAILAAVASTVEALLRDRPEASAIGIGTAGRVNAETGVVVYATDNLPGWQGLNLKTWAEAAFGRPTFADNDANAALLGESWIGAAQSLNDVVMLTLGTGVGGANMAGGKLIRGANWSGGEWGHAVLVPGGAECNCGRSGCMEQYLSGTALVRLASEAVGRAFPSGLDVLNAADAGDPAAKAVVDQFVFRLAVAAGNISNGLDPQAIVIGGGVVDAHGLWWPAFHSALGLAGIQADVRPASLGNRAGMLGAAKLALDGLSGGTVA</sequence>
<dbReference type="Pfam" id="PF00480">
    <property type="entry name" value="ROK"/>
    <property type="match status" value="1"/>
</dbReference>
<evidence type="ECO:0000313" key="2">
    <source>
        <dbReference type="EMBL" id="CAG7657203.1"/>
    </source>
</evidence>
<keyword evidence="3" id="KW-1185">Reference proteome</keyword>
<accession>A0ABM8VSZ6</accession>
<dbReference type="EMBL" id="CAJVCE010000034">
    <property type="protein sequence ID" value="CAG7657203.1"/>
    <property type="molecule type" value="Genomic_DNA"/>
</dbReference>
<dbReference type="Proteomes" id="UP000730618">
    <property type="component" value="Unassembled WGS sequence"/>
</dbReference>
<dbReference type="PANTHER" id="PTHR18964:SF149">
    <property type="entry name" value="BIFUNCTIONAL UDP-N-ACETYLGLUCOSAMINE 2-EPIMERASE_N-ACETYLMANNOSAMINE KINASE"/>
    <property type="match status" value="1"/>
</dbReference>